<evidence type="ECO:0000313" key="5">
    <source>
        <dbReference type="Proteomes" id="UP001303046"/>
    </source>
</evidence>
<evidence type="ECO:0000256" key="3">
    <source>
        <dbReference type="SAM" id="SignalP"/>
    </source>
</evidence>
<proteinExistence type="predicted"/>
<evidence type="ECO:0000256" key="2">
    <source>
        <dbReference type="SAM" id="Phobius"/>
    </source>
</evidence>
<protein>
    <submittedName>
        <fullName evidence="4">Uncharacterized protein</fullName>
    </submittedName>
</protein>
<feature type="region of interest" description="Disordered" evidence="1">
    <location>
        <begin position="24"/>
        <end position="75"/>
    </location>
</feature>
<gene>
    <name evidence="4" type="primary">Necator_chrI.g4030</name>
    <name evidence="4" type="ORF">RB195_007901</name>
</gene>
<dbReference type="Proteomes" id="UP001303046">
    <property type="component" value="Unassembled WGS sequence"/>
</dbReference>
<reference evidence="4 5" key="1">
    <citation type="submission" date="2023-08" db="EMBL/GenBank/DDBJ databases">
        <title>A Necator americanus chromosomal reference genome.</title>
        <authorList>
            <person name="Ilik V."/>
            <person name="Petrzelkova K.J."/>
            <person name="Pardy F."/>
            <person name="Fuh T."/>
            <person name="Niatou-Singa F.S."/>
            <person name="Gouil Q."/>
            <person name="Baker L."/>
            <person name="Ritchie M.E."/>
            <person name="Jex A.R."/>
            <person name="Gazzola D."/>
            <person name="Li H."/>
            <person name="Toshio Fujiwara R."/>
            <person name="Zhan B."/>
            <person name="Aroian R.V."/>
            <person name="Pafco B."/>
            <person name="Schwarz E.M."/>
        </authorList>
    </citation>
    <scope>NUCLEOTIDE SEQUENCE [LARGE SCALE GENOMIC DNA]</scope>
    <source>
        <strain evidence="4 5">Aroian</strain>
        <tissue evidence="4">Whole animal</tissue>
    </source>
</reference>
<keyword evidence="2" id="KW-1133">Transmembrane helix</keyword>
<keyword evidence="2" id="KW-0812">Transmembrane</keyword>
<evidence type="ECO:0000256" key="1">
    <source>
        <dbReference type="SAM" id="MobiDB-lite"/>
    </source>
</evidence>
<evidence type="ECO:0000313" key="4">
    <source>
        <dbReference type="EMBL" id="KAK6731714.1"/>
    </source>
</evidence>
<feature type="chain" id="PRO_5046735448" evidence="3">
    <location>
        <begin position="22"/>
        <end position="117"/>
    </location>
</feature>
<organism evidence="4 5">
    <name type="scientific">Necator americanus</name>
    <name type="common">Human hookworm</name>
    <dbReference type="NCBI Taxonomy" id="51031"/>
    <lineage>
        <taxon>Eukaryota</taxon>
        <taxon>Metazoa</taxon>
        <taxon>Ecdysozoa</taxon>
        <taxon>Nematoda</taxon>
        <taxon>Chromadorea</taxon>
        <taxon>Rhabditida</taxon>
        <taxon>Rhabditina</taxon>
        <taxon>Rhabditomorpha</taxon>
        <taxon>Strongyloidea</taxon>
        <taxon>Ancylostomatidae</taxon>
        <taxon>Bunostominae</taxon>
        <taxon>Necator</taxon>
    </lineage>
</organism>
<keyword evidence="3" id="KW-0732">Signal</keyword>
<keyword evidence="2" id="KW-0472">Membrane</keyword>
<feature type="transmembrane region" description="Helical" evidence="2">
    <location>
        <begin position="83"/>
        <end position="104"/>
    </location>
</feature>
<accession>A0ABR1C212</accession>
<name>A0ABR1C212_NECAM</name>
<sequence>MMIYTAHLLCLGLILFHCAVGENKESSDDNRTGNRQPAIGNSDPNSNPKPDAPKTLEEPPTVAPTNPTAPSVPRLPKFTVGSFFIGFCVAMLICGIVFAMIRFFMRRRAEAQPYTMY</sequence>
<feature type="compositionally biased region" description="Low complexity" evidence="1">
    <location>
        <begin position="59"/>
        <end position="72"/>
    </location>
</feature>
<comment type="caution">
    <text evidence="4">The sequence shown here is derived from an EMBL/GenBank/DDBJ whole genome shotgun (WGS) entry which is preliminary data.</text>
</comment>
<dbReference type="EMBL" id="JAVFWL010000001">
    <property type="protein sequence ID" value="KAK6731714.1"/>
    <property type="molecule type" value="Genomic_DNA"/>
</dbReference>
<feature type="signal peptide" evidence="3">
    <location>
        <begin position="1"/>
        <end position="21"/>
    </location>
</feature>
<keyword evidence="5" id="KW-1185">Reference proteome</keyword>